<dbReference type="CDD" id="cd01667">
    <property type="entry name" value="TGS_ThrRS"/>
    <property type="match status" value="1"/>
</dbReference>
<evidence type="ECO:0000259" key="1">
    <source>
        <dbReference type="PROSITE" id="PS51880"/>
    </source>
</evidence>
<reference evidence="3" key="1">
    <citation type="submission" date="2025-08" db="UniProtKB">
        <authorList>
            <consortium name="RefSeq"/>
        </authorList>
    </citation>
    <scope>IDENTIFICATION</scope>
</reference>
<accession>A0ABM1JI82</accession>
<organism evidence="2 3">
    <name type="scientific">Gekko japonicus</name>
    <name type="common">Schlegel's Japanese gecko</name>
    <dbReference type="NCBI Taxonomy" id="146911"/>
    <lineage>
        <taxon>Eukaryota</taxon>
        <taxon>Metazoa</taxon>
        <taxon>Chordata</taxon>
        <taxon>Craniata</taxon>
        <taxon>Vertebrata</taxon>
        <taxon>Euteleostomi</taxon>
        <taxon>Lepidosauria</taxon>
        <taxon>Squamata</taxon>
        <taxon>Bifurcata</taxon>
        <taxon>Gekkota</taxon>
        <taxon>Gekkonidae</taxon>
        <taxon>Gekkoninae</taxon>
        <taxon>Gekko</taxon>
    </lineage>
</organism>
<dbReference type="InterPro" id="IPR050062">
    <property type="entry name" value="Pro-tRNA_synthetase"/>
</dbReference>
<dbReference type="Gene3D" id="3.10.20.30">
    <property type="match status" value="1"/>
</dbReference>
<dbReference type="Proteomes" id="UP000694871">
    <property type="component" value="Unplaced"/>
</dbReference>
<proteinExistence type="predicted"/>
<evidence type="ECO:0000313" key="2">
    <source>
        <dbReference type="Proteomes" id="UP000694871"/>
    </source>
</evidence>
<dbReference type="SUPFAM" id="SSF81271">
    <property type="entry name" value="TGS-like"/>
    <property type="match status" value="1"/>
</dbReference>
<dbReference type="InterPro" id="IPR012676">
    <property type="entry name" value="TGS-like"/>
</dbReference>
<protein>
    <submittedName>
        <fullName evidence="3">39S ribosomal protein L39, mitochondrial-like</fullName>
    </submittedName>
</protein>
<dbReference type="RefSeq" id="XP_015261169.1">
    <property type="nucleotide sequence ID" value="XM_015405683.1"/>
</dbReference>
<dbReference type="PROSITE" id="PS51880">
    <property type="entry name" value="TGS"/>
    <property type="match status" value="1"/>
</dbReference>
<dbReference type="GeneID" id="107105688"/>
<sequence length="165" mass="19248">MASFRVARRLWWGCSRRFVSTDLVPKLSTAEIAQMRNKLFAKEKERQLSLYPRIEKIEVKYVGKSHPGTIFVMNKGLSTPYTCAMHLSEWHCKKSVLALVDGKIWEMYRPFTQSCEIQFLTFKDEDPEEVNKAYWRSCAMILGCVLEQAFKDEYLVTLVRAPEVP</sequence>
<feature type="non-terminal residue" evidence="3">
    <location>
        <position position="165"/>
    </location>
</feature>
<dbReference type="PANTHER" id="PTHR42753">
    <property type="entry name" value="MITOCHONDRIAL RIBOSOME PROTEIN L39/PROLYL-TRNA LIGASE FAMILY MEMBER"/>
    <property type="match status" value="1"/>
</dbReference>
<dbReference type="InterPro" id="IPR012675">
    <property type="entry name" value="Beta-grasp_dom_sf"/>
</dbReference>
<name>A0ABM1JI82_GEKJA</name>
<dbReference type="PANTHER" id="PTHR42753:SF9">
    <property type="entry name" value="LARGE RIBOSOMAL SUBUNIT PROTEIN ML39"/>
    <property type="match status" value="1"/>
</dbReference>
<evidence type="ECO:0000313" key="3">
    <source>
        <dbReference type="RefSeq" id="XP_015261169.1"/>
    </source>
</evidence>
<dbReference type="InterPro" id="IPR004095">
    <property type="entry name" value="TGS"/>
</dbReference>
<gene>
    <name evidence="3" type="primary">LOC107105688</name>
</gene>
<feature type="domain" description="TGS" evidence="1">
    <location>
        <begin position="55"/>
        <end position="121"/>
    </location>
</feature>
<keyword evidence="2" id="KW-1185">Reference proteome</keyword>